<keyword evidence="5 6" id="KW-0472">Membrane</keyword>
<feature type="transmembrane region" description="Helical" evidence="6">
    <location>
        <begin position="224"/>
        <end position="246"/>
    </location>
</feature>
<dbReference type="RefSeq" id="XP_004500922.1">
    <property type="nucleotide sequence ID" value="XM_004500865.3"/>
</dbReference>
<dbReference type="eggNOG" id="ENOG502QVA7">
    <property type="taxonomic scope" value="Eukaryota"/>
</dbReference>
<proteinExistence type="inferred from homology"/>
<accession>A0A1S2Y828</accession>
<dbReference type="PANTHER" id="PTHR31113:SF20">
    <property type="entry name" value="UPF0496 PROTEIN 2-RELATED"/>
    <property type="match status" value="1"/>
</dbReference>
<dbReference type="AlphaFoldDB" id="A0A1S2Y828"/>
<dbReference type="PaxDb" id="3827-XP_004500922.1"/>
<dbReference type="GO" id="GO:0016020">
    <property type="term" value="C:membrane"/>
    <property type="evidence" value="ECO:0007669"/>
    <property type="project" value="UniProtKB-SubCell"/>
</dbReference>
<reference evidence="8" key="2">
    <citation type="submission" date="2025-08" db="UniProtKB">
        <authorList>
            <consortium name="RefSeq"/>
        </authorList>
    </citation>
    <scope>IDENTIFICATION</scope>
    <source>
        <tissue evidence="8">Etiolated seedlings</tissue>
    </source>
</reference>
<dbReference type="STRING" id="3827.A0A1S2Y828"/>
<sequence length="389" mass="44880">MTKCLSLFRRKTGGGSEERNEDSLSDKPNVNGEYFKAFRTKSYIDICNKVHKHEIDNTSSISSISSSCSTSSSTSLPNYFLNLTEHLLEPRKEIVTKIIKCLKVHRLLVDYFESSLEACLCCDTILQSIRQTRFVYGRVTNAVNKLSERVVLEYDTDTNMDTNNNINAIYKELASFVLQNNNNPFCLSNNVIKFHNIQEKHMVLLNRLNSKRLKLRRRIRIKRLCKKVGGIGLIVSQTTLLVALLFFAFHSIIGLAAAPYVVGGFLGLMKKKKRFVKYSTCSEKLYEQIDVAAKGVYIVINDMDTMSRMVKRLEDEVEHWREVADICVKNYGNGNGKGRCEILRMVVREFHDCQTQFLDQLEELEEHIYLCFLTINRSRRLLMQEITHK</sequence>
<keyword evidence="4 6" id="KW-1133">Transmembrane helix</keyword>
<evidence type="ECO:0000256" key="2">
    <source>
        <dbReference type="ARBA" id="ARBA00009074"/>
    </source>
</evidence>
<keyword evidence="7" id="KW-1185">Reference proteome</keyword>
<dbReference type="GeneID" id="101500344"/>
<evidence type="ECO:0000256" key="4">
    <source>
        <dbReference type="ARBA" id="ARBA00022989"/>
    </source>
</evidence>
<feature type="transmembrane region" description="Helical" evidence="6">
    <location>
        <begin position="252"/>
        <end position="269"/>
    </location>
</feature>
<name>A0A1S2Y828_CICAR</name>
<gene>
    <name evidence="8" type="primary">LOC101500344</name>
</gene>
<evidence type="ECO:0000313" key="7">
    <source>
        <dbReference type="Proteomes" id="UP000087171"/>
    </source>
</evidence>
<evidence type="ECO:0000256" key="3">
    <source>
        <dbReference type="ARBA" id="ARBA00022692"/>
    </source>
</evidence>
<comment type="subcellular location">
    <subcellularLocation>
        <location evidence="1">Membrane</location>
    </subcellularLocation>
</comment>
<keyword evidence="3 6" id="KW-0812">Transmembrane</keyword>
<dbReference type="Proteomes" id="UP000087171">
    <property type="component" value="Chromosome Ca5"/>
</dbReference>
<reference evidence="7" key="1">
    <citation type="journal article" date="2013" name="Nat. Biotechnol.">
        <title>Draft genome sequence of chickpea (Cicer arietinum) provides a resource for trait improvement.</title>
        <authorList>
            <person name="Varshney R.K."/>
            <person name="Song C."/>
            <person name="Saxena R.K."/>
            <person name="Azam S."/>
            <person name="Yu S."/>
            <person name="Sharpe A.G."/>
            <person name="Cannon S."/>
            <person name="Baek J."/>
            <person name="Rosen B.D."/>
            <person name="Tar'an B."/>
            <person name="Millan T."/>
            <person name="Zhang X."/>
            <person name="Ramsay L.D."/>
            <person name="Iwata A."/>
            <person name="Wang Y."/>
            <person name="Nelson W."/>
            <person name="Farmer A.D."/>
            <person name="Gaur P.M."/>
            <person name="Soderlund C."/>
            <person name="Penmetsa R.V."/>
            <person name="Xu C."/>
            <person name="Bharti A.K."/>
            <person name="He W."/>
            <person name="Winter P."/>
            <person name="Zhao S."/>
            <person name="Hane J.K."/>
            <person name="Carrasquilla-Garcia N."/>
            <person name="Condie J.A."/>
            <person name="Upadhyaya H.D."/>
            <person name="Luo M.C."/>
            <person name="Thudi M."/>
            <person name="Gowda C.L."/>
            <person name="Singh N.P."/>
            <person name="Lichtenzveig J."/>
            <person name="Gali K.K."/>
            <person name="Rubio J."/>
            <person name="Nadarajan N."/>
            <person name="Dolezel J."/>
            <person name="Bansal K.C."/>
            <person name="Xu X."/>
            <person name="Edwards D."/>
            <person name="Zhang G."/>
            <person name="Kahl G."/>
            <person name="Gil J."/>
            <person name="Singh K.B."/>
            <person name="Datta S.K."/>
            <person name="Jackson S.A."/>
            <person name="Wang J."/>
            <person name="Cook D.R."/>
        </authorList>
    </citation>
    <scope>NUCLEOTIDE SEQUENCE [LARGE SCALE GENOMIC DNA]</scope>
    <source>
        <strain evidence="7">cv. CDC Frontier</strain>
    </source>
</reference>
<evidence type="ECO:0000313" key="8">
    <source>
        <dbReference type="RefSeq" id="XP_004500922.1"/>
    </source>
</evidence>
<dbReference type="KEGG" id="cam:101500344"/>
<dbReference type="PANTHER" id="PTHR31113">
    <property type="entry name" value="UPF0496 PROTEIN 3-RELATED"/>
    <property type="match status" value="1"/>
</dbReference>
<evidence type="ECO:0000256" key="1">
    <source>
        <dbReference type="ARBA" id="ARBA00004370"/>
    </source>
</evidence>
<dbReference type="InterPro" id="IPR007749">
    <property type="entry name" value="DUF677"/>
</dbReference>
<evidence type="ECO:0000256" key="6">
    <source>
        <dbReference type="SAM" id="Phobius"/>
    </source>
</evidence>
<comment type="similarity">
    <text evidence="2">Belongs to the UPF0496 family.</text>
</comment>
<dbReference type="OrthoDB" id="776561at2759"/>
<evidence type="ECO:0000256" key="5">
    <source>
        <dbReference type="ARBA" id="ARBA00023136"/>
    </source>
</evidence>
<dbReference type="Pfam" id="PF05055">
    <property type="entry name" value="DUF677"/>
    <property type="match status" value="1"/>
</dbReference>
<protein>
    <submittedName>
        <fullName evidence="8">UPF0496 protein At1g20180</fullName>
    </submittedName>
</protein>
<organism evidence="7 8">
    <name type="scientific">Cicer arietinum</name>
    <name type="common">Chickpea</name>
    <name type="synonym">Garbanzo</name>
    <dbReference type="NCBI Taxonomy" id="3827"/>
    <lineage>
        <taxon>Eukaryota</taxon>
        <taxon>Viridiplantae</taxon>
        <taxon>Streptophyta</taxon>
        <taxon>Embryophyta</taxon>
        <taxon>Tracheophyta</taxon>
        <taxon>Spermatophyta</taxon>
        <taxon>Magnoliopsida</taxon>
        <taxon>eudicotyledons</taxon>
        <taxon>Gunneridae</taxon>
        <taxon>Pentapetalae</taxon>
        <taxon>rosids</taxon>
        <taxon>fabids</taxon>
        <taxon>Fabales</taxon>
        <taxon>Fabaceae</taxon>
        <taxon>Papilionoideae</taxon>
        <taxon>50 kb inversion clade</taxon>
        <taxon>NPAAA clade</taxon>
        <taxon>Hologalegina</taxon>
        <taxon>IRL clade</taxon>
        <taxon>Cicereae</taxon>
        <taxon>Cicer</taxon>
    </lineage>
</organism>